<keyword evidence="2" id="KW-1185">Reference proteome</keyword>
<dbReference type="EMBL" id="CP108021">
    <property type="protein sequence ID" value="WUM19931.1"/>
    <property type="molecule type" value="Genomic_DNA"/>
</dbReference>
<evidence type="ECO:0008006" key="3">
    <source>
        <dbReference type="Google" id="ProtNLM"/>
    </source>
</evidence>
<proteinExistence type="predicted"/>
<name>A0AAU4K1I5_9NOCA</name>
<gene>
    <name evidence="1" type="ORF">OG579_19920</name>
</gene>
<evidence type="ECO:0000313" key="2">
    <source>
        <dbReference type="Proteomes" id="UP001432128"/>
    </source>
</evidence>
<organism evidence="1 2">
    <name type="scientific">Williamsia herbipolensis</name>
    <dbReference type="NCBI Taxonomy" id="1603258"/>
    <lineage>
        <taxon>Bacteria</taxon>
        <taxon>Bacillati</taxon>
        <taxon>Actinomycetota</taxon>
        <taxon>Actinomycetes</taxon>
        <taxon>Mycobacteriales</taxon>
        <taxon>Nocardiaceae</taxon>
        <taxon>Williamsia</taxon>
    </lineage>
</organism>
<evidence type="ECO:0000313" key="1">
    <source>
        <dbReference type="EMBL" id="WUM19931.1"/>
    </source>
</evidence>
<accession>A0AAU4K1I5</accession>
<protein>
    <recommendedName>
        <fullName evidence="3">DUF3263 domain-containing protein</fullName>
    </recommendedName>
</protein>
<reference evidence="1 2" key="1">
    <citation type="submission" date="2022-10" db="EMBL/GenBank/DDBJ databases">
        <title>The complete genomes of actinobacterial strains from the NBC collection.</title>
        <authorList>
            <person name="Joergensen T.S."/>
            <person name="Alvarez Arevalo M."/>
            <person name="Sterndorff E.B."/>
            <person name="Faurdal D."/>
            <person name="Vuksanovic O."/>
            <person name="Mourched A.-S."/>
            <person name="Charusanti P."/>
            <person name="Shaw S."/>
            <person name="Blin K."/>
            <person name="Weber T."/>
        </authorList>
    </citation>
    <scope>NUCLEOTIDE SEQUENCE [LARGE SCALE GENOMIC DNA]</scope>
    <source>
        <strain evidence="1 2">NBC_00319</strain>
    </source>
</reference>
<dbReference type="RefSeq" id="WP_045823990.1">
    <property type="nucleotide sequence ID" value="NZ_CP108021.1"/>
</dbReference>
<dbReference type="Proteomes" id="UP001432128">
    <property type="component" value="Chromosome"/>
</dbReference>
<dbReference type="AlphaFoldDB" id="A0AAU4K1I5"/>
<sequence length="86" mass="9696">MTVDTEIGRATGEFSDDRLVQFELGWFQRGGGPTEAIRAEFGFGDVEFFTRLRSQLDSGNTDALPPRVAEQMRAVCRKRLWLARAS</sequence>
<dbReference type="KEGG" id="whr:OG579_19920"/>